<organism evidence="2 3">
    <name type="scientific">Tritrichomonas musculus</name>
    <dbReference type="NCBI Taxonomy" id="1915356"/>
    <lineage>
        <taxon>Eukaryota</taxon>
        <taxon>Metamonada</taxon>
        <taxon>Parabasalia</taxon>
        <taxon>Tritrichomonadida</taxon>
        <taxon>Tritrichomonadidae</taxon>
        <taxon>Tritrichomonas</taxon>
    </lineage>
</organism>
<keyword evidence="3" id="KW-1185">Reference proteome</keyword>
<evidence type="ECO:0000256" key="1">
    <source>
        <dbReference type="SAM" id="Phobius"/>
    </source>
</evidence>
<keyword evidence="1" id="KW-0812">Transmembrane</keyword>
<evidence type="ECO:0000313" key="3">
    <source>
        <dbReference type="Proteomes" id="UP001470230"/>
    </source>
</evidence>
<keyword evidence="1" id="KW-0472">Membrane</keyword>
<comment type="caution">
    <text evidence="2">The sequence shown here is derived from an EMBL/GenBank/DDBJ whole genome shotgun (WGS) entry which is preliminary data.</text>
</comment>
<evidence type="ECO:0000313" key="2">
    <source>
        <dbReference type="EMBL" id="KAK8838407.1"/>
    </source>
</evidence>
<sequence length="158" mass="18594">MICFKATDGDRLEIWLYIDATLFFPFAYWITSDFTINIELEFRLFLLEVAFQIIERFRENFFSLKKIGVLQKARDEVEFVTLHENQYMIRMLNSLIASAFSLLYTSNYIRTDAIGTHLVENNSGNARQTRVVYTSRFPRGYATLMALTSTRTRDKNKN</sequence>
<reference evidence="2 3" key="1">
    <citation type="submission" date="2024-04" db="EMBL/GenBank/DDBJ databases">
        <title>Tritrichomonas musculus Genome.</title>
        <authorList>
            <person name="Alves-Ferreira E."/>
            <person name="Grigg M."/>
            <person name="Lorenzi H."/>
            <person name="Galac M."/>
        </authorList>
    </citation>
    <scope>NUCLEOTIDE SEQUENCE [LARGE SCALE GENOMIC DNA]</scope>
    <source>
        <strain evidence="2 3">EAF2021</strain>
    </source>
</reference>
<keyword evidence="1" id="KW-1133">Transmembrane helix</keyword>
<feature type="transmembrane region" description="Helical" evidence="1">
    <location>
        <begin position="12"/>
        <end position="30"/>
    </location>
</feature>
<protein>
    <submittedName>
        <fullName evidence="2">Uncharacterized protein</fullName>
    </submittedName>
</protein>
<dbReference type="EMBL" id="JAPFFF010000055">
    <property type="protein sequence ID" value="KAK8838407.1"/>
    <property type="molecule type" value="Genomic_DNA"/>
</dbReference>
<name>A0ABR2GXV9_9EUKA</name>
<proteinExistence type="predicted"/>
<gene>
    <name evidence="2" type="ORF">M9Y10_033033</name>
</gene>
<dbReference type="Proteomes" id="UP001470230">
    <property type="component" value="Unassembled WGS sequence"/>
</dbReference>
<accession>A0ABR2GXV9</accession>
<feature type="transmembrane region" description="Helical" evidence="1">
    <location>
        <begin position="87"/>
        <end position="105"/>
    </location>
</feature>